<dbReference type="PANTHER" id="PTHR45748:SF7">
    <property type="entry name" value="1-PHOSPHATIDYLINOSITOL 3-PHOSPHATE 5-KINASE-RELATED"/>
    <property type="match status" value="1"/>
</dbReference>
<evidence type="ECO:0000259" key="15">
    <source>
        <dbReference type="PROSITE" id="PS51455"/>
    </source>
</evidence>
<dbReference type="InterPro" id="IPR011011">
    <property type="entry name" value="Znf_FYVE_PHD"/>
</dbReference>
<name>A0A1Y2G876_9FUNG</name>
<dbReference type="PANTHER" id="PTHR45748">
    <property type="entry name" value="1-PHOSPHATIDYLINOSITOL 3-PHOSPHATE 5-KINASE-RELATED"/>
    <property type="match status" value="1"/>
</dbReference>
<dbReference type="SUPFAM" id="SSF52029">
    <property type="entry name" value="GroEL apical domain-like"/>
    <property type="match status" value="1"/>
</dbReference>
<dbReference type="InterPro" id="IPR027409">
    <property type="entry name" value="GroEL-like_apical_dom_sf"/>
</dbReference>
<evidence type="ECO:0000256" key="10">
    <source>
        <dbReference type="ARBA" id="ARBA00075294"/>
    </source>
</evidence>
<dbReference type="InterPro" id="IPR013083">
    <property type="entry name" value="Znf_RING/FYVE/PHD"/>
</dbReference>
<dbReference type="GO" id="GO:0005524">
    <property type="term" value="F:ATP binding"/>
    <property type="evidence" value="ECO:0007669"/>
    <property type="project" value="UniProtKB-UniRule"/>
</dbReference>
<dbReference type="Gene3D" id="3.30.800.10">
    <property type="entry name" value="Phosphatidylinositol Phosphate Kinase II Beta"/>
    <property type="match status" value="1"/>
</dbReference>
<dbReference type="Proteomes" id="UP000193648">
    <property type="component" value="Unassembled WGS sequence"/>
</dbReference>
<keyword evidence="3 12" id="KW-0808">Transferase</keyword>
<dbReference type="InterPro" id="IPR002423">
    <property type="entry name" value="Cpn60/GroEL/TCP-1"/>
</dbReference>
<evidence type="ECO:0000313" key="16">
    <source>
        <dbReference type="EMBL" id="ORY99511.1"/>
    </source>
</evidence>
<feature type="compositionally biased region" description="Polar residues" evidence="13">
    <location>
        <begin position="2339"/>
        <end position="2351"/>
    </location>
</feature>
<dbReference type="EMBL" id="MCFF01000068">
    <property type="protein sequence ID" value="ORY99511.1"/>
    <property type="molecule type" value="Genomic_DNA"/>
</dbReference>
<feature type="region of interest" description="Disordered" evidence="13">
    <location>
        <begin position="129"/>
        <end position="159"/>
    </location>
</feature>
<organism evidence="16 17">
    <name type="scientific">Lobosporangium transversale</name>
    <dbReference type="NCBI Taxonomy" id="64571"/>
    <lineage>
        <taxon>Eukaryota</taxon>
        <taxon>Fungi</taxon>
        <taxon>Fungi incertae sedis</taxon>
        <taxon>Mucoromycota</taxon>
        <taxon>Mortierellomycotina</taxon>
        <taxon>Mortierellomycetes</taxon>
        <taxon>Mortierellales</taxon>
        <taxon>Mortierellaceae</taxon>
        <taxon>Lobosporangium</taxon>
    </lineage>
</organism>
<dbReference type="GO" id="GO:0000285">
    <property type="term" value="F:1-phosphatidylinositol-3-phosphate 5-kinase activity"/>
    <property type="evidence" value="ECO:0007669"/>
    <property type="project" value="UniProtKB-EC"/>
</dbReference>
<keyword evidence="4" id="KW-0479">Metal-binding</keyword>
<dbReference type="FunCoup" id="A0A1Y2G876">
    <property type="interactions" value="645"/>
</dbReference>
<dbReference type="OrthoDB" id="158357at2759"/>
<dbReference type="GO" id="GO:0010008">
    <property type="term" value="C:endosome membrane"/>
    <property type="evidence" value="ECO:0007669"/>
    <property type="project" value="TreeGrafter"/>
</dbReference>
<dbReference type="Gene3D" id="3.30.40.10">
    <property type="entry name" value="Zinc/RING finger domain, C3HC4 (zinc finger)"/>
    <property type="match status" value="1"/>
</dbReference>
<dbReference type="Pfam" id="PF00118">
    <property type="entry name" value="Cpn60_TCP1"/>
    <property type="match status" value="1"/>
</dbReference>
<evidence type="ECO:0000256" key="5">
    <source>
        <dbReference type="ARBA" id="ARBA00022741"/>
    </source>
</evidence>
<dbReference type="GeneID" id="33572578"/>
<feature type="compositionally biased region" description="Low complexity" evidence="13">
    <location>
        <begin position="1572"/>
        <end position="1587"/>
    </location>
</feature>
<evidence type="ECO:0000256" key="7">
    <source>
        <dbReference type="ARBA" id="ARBA00022777"/>
    </source>
</evidence>
<evidence type="ECO:0000256" key="12">
    <source>
        <dbReference type="PROSITE-ProRule" id="PRU00781"/>
    </source>
</evidence>
<evidence type="ECO:0000256" key="13">
    <source>
        <dbReference type="SAM" id="MobiDB-lite"/>
    </source>
</evidence>
<feature type="compositionally biased region" description="Polar residues" evidence="13">
    <location>
        <begin position="2369"/>
        <end position="2389"/>
    </location>
</feature>
<reference evidence="16 17" key="1">
    <citation type="submission" date="2016-07" db="EMBL/GenBank/DDBJ databases">
        <title>Pervasive Adenine N6-methylation of Active Genes in Fungi.</title>
        <authorList>
            <consortium name="DOE Joint Genome Institute"/>
            <person name="Mondo S.J."/>
            <person name="Dannebaum R.O."/>
            <person name="Kuo R.C."/>
            <person name="Labutti K."/>
            <person name="Haridas S."/>
            <person name="Kuo A."/>
            <person name="Salamov A."/>
            <person name="Ahrendt S.R."/>
            <person name="Lipzen A."/>
            <person name="Sullivan W."/>
            <person name="Andreopoulos W.B."/>
            <person name="Clum A."/>
            <person name="Lindquist E."/>
            <person name="Daum C."/>
            <person name="Ramamoorthy G.K."/>
            <person name="Gryganskyi A."/>
            <person name="Culley D."/>
            <person name="Magnuson J.K."/>
            <person name="James T.Y."/>
            <person name="O'Malley M.A."/>
            <person name="Stajich J.E."/>
            <person name="Spatafora J.W."/>
            <person name="Visel A."/>
            <person name="Grigoriev I.V."/>
        </authorList>
    </citation>
    <scope>NUCLEOTIDE SEQUENCE [LARGE SCALE GENOMIC DNA]</scope>
    <source>
        <strain evidence="16 17">NRRL 3116</strain>
    </source>
</reference>
<dbReference type="RefSeq" id="XP_021875837.1">
    <property type="nucleotide sequence ID" value="XM_022030737.1"/>
</dbReference>
<accession>A0A1Y2G876</accession>
<dbReference type="InterPro" id="IPR027483">
    <property type="entry name" value="PInositol-4-P-4/5-kinase_C_sf"/>
</dbReference>
<feature type="region of interest" description="Disordered" evidence="13">
    <location>
        <begin position="2323"/>
        <end position="2400"/>
    </location>
</feature>
<dbReference type="SUPFAM" id="SSF56104">
    <property type="entry name" value="SAICAR synthase-like"/>
    <property type="match status" value="1"/>
</dbReference>
<evidence type="ECO:0000256" key="4">
    <source>
        <dbReference type="ARBA" id="ARBA00022723"/>
    </source>
</evidence>
<dbReference type="EC" id="2.7.1.150" evidence="2"/>
<dbReference type="STRING" id="64571.A0A1Y2G876"/>
<evidence type="ECO:0000256" key="1">
    <source>
        <dbReference type="ARBA" id="ARBA00000768"/>
    </source>
</evidence>
<dbReference type="GO" id="GO:0000329">
    <property type="term" value="C:fungal-type vacuole membrane"/>
    <property type="evidence" value="ECO:0007669"/>
    <property type="project" value="TreeGrafter"/>
</dbReference>
<dbReference type="Pfam" id="PF01363">
    <property type="entry name" value="FYVE"/>
    <property type="match status" value="1"/>
</dbReference>
<evidence type="ECO:0000259" key="14">
    <source>
        <dbReference type="PROSITE" id="PS50178"/>
    </source>
</evidence>
<evidence type="ECO:0000256" key="8">
    <source>
        <dbReference type="ARBA" id="ARBA00022833"/>
    </source>
</evidence>
<dbReference type="SMART" id="SM00064">
    <property type="entry name" value="FYVE"/>
    <property type="match status" value="1"/>
</dbReference>
<dbReference type="Gene3D" id="3.50.7.10">
    <property type="entry name" value="GroEL"/>
    <property type="match status" value="1"/>
</dbReference>
<evidence type="ECO:0000256" key="3">
    <source>
        <dbReference type="ARBA" id="ARBA00022679"/>
    </source>
</evidence>
<dbReference type="FunFam" id="3.30.800.10:FF:000005">
    <property type="entry name" value="1-phosphatidylinositol-3-phosphate 5-kinase (Fab1)"/>
    <property type="match status" value="1"/>
</dbReference>
<dbReference type="Gene3D" id="3.30.810.10">
    <property type="entry name" value="2-Layer Sandwich"/>
    <property type="match status" value="1"/>
</dbReference>
<keyword evidence="7 12" id="KW-0418">Kinase</keyword>
<dbReference type="CDD" id="cd03334">
    <property type="entry name" value="Fab1_TCP"/>
    <property type="match status" value="1"/>
</dbReference>
<evidence type="ECO:0000256" key="6">
    <source>
        <dbReference type="ARBA" id="ARBA00022771"/>
    </source>
</evidence>
<dbReference type="InParanoid" id="A0A1Y2G876"/>
<comment type="caution">
    <text evidence="16">The sequence shown here is derived from an EMBL/GenBank/DDBJ whole genome shotgun (WGS) entry which is preliminary data.</text>
</comment>
<keyword evidence="17" id="KW-1185">Reference proteome</keyword>
<dbReference type="FunFam" id="3.50.7.10:FF:000007">
    <property type="entry name" value="1-phosphatidylinositol 3-phosphate 5-kinase isoform X1"/>
    <property type="match status" value="1"/>
</dbReference>
<dbReference type="InterPro" id="IPR017455">
    <property type="entry name" value="Znf_FYVE-rel"/>
</dbReference>
<keyword evidence="8" id="KW-0862">Zinc</keyword>
<feature type="compositionally biased region" description="Polar residues" evidence="13">
    <location>
        <begin position="1827"/>
        <end position="1840"/>
    </location>
</feature>
<keyword evidence="5 12" id="KW-0547">Nucleotide-binding</keyword>
<comment type="catalytic activity">
    <reaction evidence="1">
        <text>a 1,2-diacyl-sn-glycero-3-phospho-(1D-myo-inositol-3-phosphate) + ATP = a 1,2-diacyl-sn-glycero-3-phospho-(1D-myo-inositol-3,5-bisphosphate) + ADP + H(+)</text>
        <dbReference type="Rhea" id="RHEA:13609"/>
        <dbReference type="ChEBI" id="CHEBI:15378"/>
        <dbReference type="ChEBI" id="CHEBI:30616"/>
        <dbReference type="ChEBI" id="CHEBI:57923"/>
        <dbReference type="ChEBI" id="CHEBI:58088"/>
        <dbReference type="ChEBI" id="CHEBI:456216"/>
        <dbReference type="EC" id="2.7.1.150"/>
    </reaction>
</comment>
<dbReference type="FunFam" id="3.30.810.10:FF:000001">
    <property type="entry name" value="1-phosphatidylinositol 3-phosphate 5-kinase FAB1"/>
    <property type="match status" value="1"/>
</dbReference>
<dbReference type="InterPro" id="IPR002498">
    <property type="entry name" value="PInositol-4-P-4/5-kinase_core"/>
</dbReference>
<dbReference type="CDD" id="cd17300">
    <property type="entry name" value="PIPKc_PIKfyve"/>
    <property type="match status" value="1"/>
</dbReference>
<proteinExistence type="predicted"/>
<dbReference type="SUPFAM" id="SSF57903">
    <property type="entry name" value="FYVE/PHD zinc finger"/>
    <property type="match status" value="1"/>
</dbReference>
<evidence type="ECO:0000313" key="17">
    <source>
        <dbReference type="Proteomes" id="UP000193648"/>
    </source>
</evidence>
<keyword evidence="6 11" id="KW-0863">Zinc-finger</keyword>
<feature type="region of interest" description="Disordered" evidence="13">
    <location>
        <begin position="1538"/>
        <end position="1603"/>
    </location>
</feature>
<dbReference type="PROSITE" id="PS50178">
    <property type="entry name" value="ZF_FYVE"/>
    <property type="match status" value="1"/>
</dbReference>
<dbReference type="PROSITE" id="PS51455">
    <property type="entry name" value="PIPK"/>
    <property type="match status" value="1"/>
</dbReference>
<dbReference type="Pfam" id="PF01504">
    <property type="entry name" value="PIP5K"/>
    <property type="match status" value="1"/>
</dbReference>
<feature type="region of interest" description="Disordered" evidence="13">
    <location>
        <begin position="1694"/>
        <end position="1740"/>
    </location>
</feature>
<feature type="region of interest" description="Disordered" evidence="13">
    <location>
        <begin position="1819"/>
        <end position="1840"/>
    </location>
</feature>
<sequence>MSSLTSFHVLCEPPQSEEPPENVLSKIFQRFKTTLSTPNIYTPSGTSTDTPSRVPFPTHTATAATSAVVNSQLSSSGTDIDITGCSPSITVSPFSTESLTARSSLGNHTNVAVSSSSVAGPSYPVHSDTEIWDTLPDKNSKHGSSVKSSNNRNQSTDNKDHTIVMQRYPTAATATKRASSLFKVSTIDHSITHDDDSASLASLAPPVVSLSPAFGDKQSAMHEMGISTRLGRQDNQAVGHTRLSAGDNSVLKHYIHHTLGPRDTSADSDARSIKSFGSGHQKANSLTKLFRRIRGEGVSKDYWMADENAKECYGCNVSFAVYRRRHHCRMCGHVLCSKCALKTDVKFDYDRLCDYCLKSMGRDAKQENEANEYTVGTAWTTPAPLAAQNHFNQQLPISPGISATQNDNTPFDGILKLLHAGSHLFLARSRSNTATGEQIDGGIVPFRRSLALEDYNINDSVLDPEVVPFLREEEDDYDELWSPGPSSVMSYASLNNVIDDEDVNNSGAPGHSSREWLPTRVSRADEIRGMFIKDRSSMNRRIGVNGGRSNRALSLSLETRGLLRSDGSESARSPMDIRPATPFFGSNSQSLLHLGRHPRLLPTAGSVMELNSASLQHMRRLLQQLLARFEIDSSDGWEDVIMKHVLKVSNSIQVLGDMDVMEVVKIKKIPGGTAQDTMYINGVVCTKNLAHKQMNRTLQNPRILLLSFALEYQRKENHFMSLTPIMDQEREYLTHLVARVVALRPHIIIVEKTVSRVAMELLLKHNVAVAYNVKLPVIVAIAEATGADIITSFDRLDKEPHLGICGTFEVKTFVHKLIPNKRKSYMFFQDCPGNLFCSLVLRGGSLDILNRIKKIVGLMVRVSYNLKLETSLMNDQFAMTSAPRESRALDDEKIELSSDPEIRRLQESLLPYKQTILSASPFVKFSPPFLLTAMIDDMERLKMIEKTATPTALRDIRNARILLTTSSTNNILNKVSTGRSQDSGLIEGSYIDILNDYQAKEKAWEDFLSSNKGPPHIVPFDYQGLPFLYSFICMSTKATCIRPSIGFIKYYFSDCDTTLAHHLVQICWKSKLGCMAPGCGRPLQDHQYIYAHGDAKITVTIEQWDSPTILKKDSIMMWSKCKICHVETPQVYISDDTKNYSFGKFLELIFYQTNLTCRANICPHDINRNHIRFFGLDTQLVKIERIPIKLFDITFPPMLVRCKPEFYARTKTQDLDLVRSQITRYWDSVMERIKNVVPPSKFDAAKQELLDMSKNVLAEKSGILQLLQQTYLNSAPTDTLALDTVRIKLYDKSVEWDKIFGDFARQYFNLERDFRRSTASQLRRLFDEKEFPATSDPEHRANLMHDLYLPMTLDTDDSDDSIGGHYDLSALPYLGSSPTHKAAKSRIEEGDAAASESTVEKEKVISQITFPFIESKVTRRLSMILMQEHRPKLTHALTSDSVLGVPDEDLNDKAKRREPSSAFTIARTLPVSTRNTTRISSRLSMASLPTYDPMTLIQQERKENQQIRASLVPTPSHSGSSSPLGVKDLSEKFIIPLDRTPTGEKPSSASSTSSGKNPFFSKPRQQRPTEKTPFNFSPSSPPVTSVSLAEFSKPRSRRPTDPTFSIAISAPSVPSTLVGGCYPSSNTLIATNLGTRRSKYLARAQGSGNTIPAHHSSAGPELHKNLIVNRSRSFTQPIPGSTVDARARYMNALSGRNSQQEENKHSTVVFSSAKEAAKEESEDEDDYQSESEGDEPYQPSRGYTFSLIQTDAMDEALGSEDPLAIEASYNFRNNNAWTINGSAGGVSSMSNNEEMFLDPVMMFLGDDDYSCDQRHRSGQRGAVVDQADSSTSAMGSPVKASSMNMSVSGTLSAALAAASKLPQLSEVAEGVERGSLIKTLSNFWQDRNSRNFTPLNYPLQPSEHVIPGSQIIVREDEPSSIIALTLSSPRYVDELRAIFRAEGVDADQSKGNSTASISMASATIPAEDGAQAPDSNGNGLSNSFVSSIEGIYDDIQVLDDSLLSEPGTHMKFMFRDDSTMLYCKIFYMEQFHALRKAAGCEYSYIQSLARCMKWEANGGKSGSSFLKTRDDRFIMKQLSKVELEAFIKFAPHYFEYMQNAFFHKQPTVLAKIFGFYRVGYKHGALGRSMNMDVLVMENLFYDRKKLKIFDLKGSRRNRYVHPSGKENEVLLDENFSEFMSESPFFIREHAKLQLSKSLQHDCQFLQRFNIMDYSLLVAVADDRQEILVGIVDFIRPFTWDKKLESWVKDAVGSQEPTIVSPAQYCKRFCAAMDRHLDMVPDRWYDTEPRNRGAKVYDNSCADDFVQDYDHEWPQYYQPLRGQEQQKAQMKLYQHHPKRISSQNRGSSSHRAPSQHEHYRHHHPRYSANFHASNESGLTNGISARPTSGSMIPKAPSSGAN</sequence>
<protein>
    <recommendedName>
        <fullName evidence="2">1-phosphatidylinositol-3-phosphate 5-kinase</fullName>
        <ecNumber evidence="2">2.7.1.150</ecNumber>
    </recommendedName>
    <alternativeName>
        <fullName evidence="10">Type III PIP kinase</fullName>
    </alternativeName>
</protein>
<dbReference type="GO" id="GO:0046854">
    <property type="term" value="P:phosphatidylinositol phosphate biosynthetic process"/>
    <property type="evidence" value="ECO:0007669"/>
    <property type="project" value="TreeGrafter"/>
</dbReference>
<dbReference type="InterPro" id="IPR027484">
    <property type="entry name" value="PInositol-4-P-5-kinase_N"/>
</dbReference>
<feature type="compositionally biased region" description="Acidic residues" evidence="13">
    <location>
        <begin position="1720"/>
        <end position="1735"/>
    </location>
</feature>
<dbReference type="InterPro" id="IPR000306">
    <property type="entry name" value="Znf_FYVE"/>
</dbReference>
<feature type="region of interest" description="Disordered" evidence="13">
    <location>
        <begin position="1"/>
        <end position="20"/>
    </location>
</feature>
<evidence type="ECO:0000256" key="2">
    <source>
        <dbReference type="ARBA" id="ARBA00012009"/>
    </source>
</evidence>
<evidence type="ECO:0000256" key="11">
    <source>
        <dbReference type="PROSITE-ProRule" id="PRU00091"/>
    </source>
</evidence>
<dbReference type="GO" id="GO:0008270">
    <property type="term" value="F:zinc ion binding"/>
    <property type="evidence" value="ECO:0007669"/>
    <property type="project" value="UniProtKB-KW"/>
</dbReference>
<keyword evidence="9 12" id="KW-0067">ATP-binding</keyword>
<gene>
    <name evidence="16" type="ORF">BCR41DRAFT_426491</name>
</gene>
<dbReference type="PROSITE" id="PS00518">
    <property type="entry name" value="ZF_RING_1"/>
    <property type="match status" value="1"/>
</dbReference>
<dbReference type="SMART" id="SM00330">
    <property type="entry name" value="PIPKc"/>
    <property type="match status" value="1"/>
</dbReference>
<feature type="compositionally biased region" description="Polar residues" evidence="13">
    <location>
        <begin position="142"/>
        <end position="156"/>
    </location>
</feature>
<dbReference type="InterPro" id="IPR017907">
    <property type="entry name" value="Znf_RING_CS"/>
</dbReference>
<feature type="domain" description="PIPK" evidence="15">
    <location>
        <begin position="1947"/>
        <end position="2276"/>
    </location>
</feature>
<feature type="domain" description="FYVE-type" evidence="14">
    <location>
        <begin position="306"/>
        <end position="361"/>
    </location>
</feature>
<dbReference type="InterPro" id="IPR044769">
    <property type="entry name" value="PIKfyve_PIPKc"/>
</dbReference>
<evidence type="ECO:0000256" key="9">
    <source>
        <dbReference type="ARBA" id="ARBA00022840"/>
    </source>
</evidence>